<evidence type="ECO:0000256" key="2">
    <source>
        <dbReference type="ARBA" id="ARBA00008725"/>
    </source>
</evidence>
<gene>
    <name evidence="8" type="ORF">HNQ61_005389</name>
</gene>
<evidence type="ECO:0000313" key="9">
    <source>
        <dbReference type="Proteomes" id="UP000582837"/>
    </source>
</evidence>
<dbReference type="PROSITE" id="PS51257">
    <property type="entry name" value="PROKAR_LIPOPROTEIN"/>
    <property type="match status" value="1"/>
</dbReference>
<dbReference type="GO" id="GO:0035435">
    <property type="term" value="P:phosphate ion transmembrane transport"/>
    <property type="evidence" value="ECO:0007669"/>
    <property type="project" value="InterPro"/>
</dbReference>
<dbReference type="SUPFAM" id="SSF53850">
    <property type="entry name" value="Periplasmic binding protein-like II"/>
    <property type="match status" value="1"/>
</dbReference>
<comment type="function">
    <text evidence="1">Part of the ABC transporter complex PstSACB involved in phosphate import.</text>
</comment>
<comment type="caution">
    <text evidence="8">The sequence shown here is derived from an EMBL/GenBank/DDBJ whole genome shotgun (WGS) entry which is preliminary data.</text>
</comment>
<dbReference type="RefSeq" id="WP_170035560.1">
    <property type="nucleotide sequence ID" value="NZ_JABDTL010000001.1"/>
</dbReference>
<proteinExistence type="inferred from homology"/>
<feature type="domain" description="PBP" evidence="7">
    <location>
        <begin position="36"/>
        <end position="324"/>
    </location>
</feature>
<evidence type="ECO:0000259" key="7">
    <source>
        <dbReference type="Pfam" id="PF12849"/>
    </source>
</evidence>
<comment type="subunit">
    <text evidence="3">The complex is composed of two ATP-binding proteins (PstB), two transmembrane proteins (PstC and PstA) and a solute-binding protein (PstS).</text>
</comment>
<dbReference type="AlphaFoldDB" id="A0A841H6W4"/>
<evidence type="ECO:0000256" key="4">
    <source>
        <dbReference type="ARBA" id="ARBA00022448"/>
    </source>
</evidence>
<reference evidence="8 9" key="1">
    <citation type="submission" date="2020-08" db="EMBL/GenBank/DDBJ databases">
        <title>Genomic Encyclopedia of Type Strains, Phase IV (KMG-IV): sequencing the most valuable type-strain genomes for metagenomic binning, comparative biology and taxonomic classification.</title>
        <authorList>
            <person name="Goeker M."/>
        </authorList>
    </citation>
    <scope>NUCLEOTIDE SEQUENCE [LARGE SCALE GENOMIC DNA]</scope>
    <source>
        <strain evidence="8 9">DSM 29007</strain>
    </source>
</reference>
<dbReference type="Gene3D" id="3.40.190.10">
    <property type="entry name" value="Periplasmic binding protein-like II"/>
    <property type="match status" value="2"/>
</dbReference>
<organism evidence="8 9">
    <name type="scientific">Longimicrobium terrae</name>
    <dbReference type="NCBI Taxonomy" id="1639882"/>
    <lineage>
        <taxon>Bacteria</taxon>
        <taxon>Pseudomonadati</taxon>
        <taxon>Gemmatimonadota</taxon>
        <taxon>Longimicrobiia</taxon>
        <taxon>Longimicrobiales</taxon>
        <taxon>Longimicrobiaceae</taxon>
        <taxon>Longimicrobium</taxon>
    </lineage>
</organism>
<evidence type="ECO:0000256" key="6">
    <source>
        <dbReference type="PIRNR" id="PIRNR002756"/>
    </source>
</evidence>
<keyword evidence="9" id="KW-1185">Reference proteome</keyword>
<dbReference type="Proteomes" id="UP000582837">
    <property type="component" value="Unassembled WGS sequence"/>
</dbReference>
<dbReference type="EMBL" id="JACHIA010000028">
    <property type="protein sequence ID" value="MBB6073718.1"/>
    <property type="molecule type" value="Genomic_DNA"/>
</dbReference>
<dbReference type="PANTHER" id="PTHR42996:SF1">
    <property type="entry name" value="PHOSPHATE-BINDING PROTEIN PSTS"/>
    <property type="match status" value="1"/>
</dbReference>
<evidence type="ECO:0000256" key="1">
    <source>
        <dbReference type="ARBA" id="ARBA00002841"/>
    </source>
</evidence>
<dbReference type="PANTHER" id="PTHR42996">
    <property type="entry name" value="PHOSPHATE-BINDING PROTEIN PSTS"/>
    <property type="match status" value="1"/>
</dbReference>
<evidence type="ECO:0000256" key="5">
    <source>
        <dbReference type="ARBA" id="ARBA00022592"/>
    </source>
</evidence>
<name>A0A841H6W4_9BACT</name>
<keyword evidence="5 6" id="KW-0592">Phosphate transport</keyword>
<dbReference type="CDD" id="cd13565">
    <property type="entry name" value="PBP2_PstS"/>
    <property type="match status" value="1"/>
</dbReference>
<dbReference type="InterPro" id="IPR050962">
    <property type="entry name" value="Phosphate-bind_PstS"/>
</dbReference>
<dbReference type="GO" id="GO:0042301">
    <property type="term" value="F:phosphate ion binding"/>
    <property type="evidence" value="ECO:0007669"/>
    <property type="project" value="InterPro"/>
</dbReference>
<protein>
    <recommendedName>
        <fullName evidence="6">Phosphate-binding protein</fullName>
    </recommendedName>
</protein>
<dbReference type="InterPro" id="IPR005673">
    <property type="entry name" value="ABC_phos-bd_PstS"/>
</dbReference>
<dbReference type="NCBIfam" id="TIGR00975">
    <property type="entry name" value="3a0107s03"/>
    <property type="match status" value="1"/>
</dbReference>
<comment type="similarity">
    <text evidence="2 6">Belongs to the PstS family.</text>
</comment>
<dbReference type="PIRSF" id="PIRSF002756">
    <property type="entry name" value="PstS"/>
    <property type="match status" value="1"/>
</dbReference>
<evidence type="ECO:0000256" key="3">
    <source>
        <dbReference type="ARBA" id="ARBA00011529"/>
    </source>
</evidence>
<keyword evidence="4 6" id="KW-0813">Transport</keyword>
<evidence type="ECO:0000313" key="8">
    <source>
        <dbReference type="EMBL" id="MBB6073718.1"/>
    </source>
</evidence>
<dbReference type="GO" id="GO:0043190">
    <property type="term" value="C:ATP-binding cassette (ABC) transporter complex"/>
    <property type="evidence" value="ECO:0007669"/>
    <property type="project" value="InterPro"/>
</dbReference>
<dbReference type="InterPro" id="IPR024370">
    <property type="entry name" value="PBP_domain"/>
</dbReference>
<dbReference type="Pfam" id="PF12849">
    <property type="entry name" value="PBP_like_2"/>
    <property type="match status" value="1"/>
</dbReference>
<sequence>MKQVICGVLAVAVLAACGGGGGASPAEMKRRAQGGHAGGTTTLIGAGASFPRPVYDRWFAEYAKGHPVRVNYQPIGSGGGIRQVTEGTVDFGASDAPMTDEELAKAPGMVHLPTVMGAVTVAYNLPRMAQPLRLDGPALAGIFGGRITRWNDPAIAALNPGVTLPATDVIPVYRTDGSGTTYIFTEYLAAVSPEWKRAVGAGKSVRWPRGLGGKGNEGVTGQVKQTPGAVGYVELAYAREGGLATASLRNAAGQFVQPTVEATAAAAENLGPLIQQHPDLRLSLVNLPGAATYPLASWTYLLLPPHMEDCRTARSIAALMRWSLTEGGGYARELHYAPLPEAVRVPVLRKLAAVTCGAAREPVGNG</sequence>
<accession>A0A841H6W4</accession>